<name>A0A4Q2KZ14_9MICO</name>
<keyword evidence="2" id="KW-1185">Reference proteome</keyword>
<protein>
    <submittedName>
        <fullName evidence="1">DUF4238 domain-containing protein</fullName>
    </submittedName>
</protein>
<accession>A0A4Q2KZ14</accession>
<organism evidence="1 2">
    <name type="scientific">Agromyces albus</name>
    <dbReference type="NCBI Taxonomy" id="205332"/>
    <lineage>
        <taxon>Bacteria</taxon>
        <taxon>Bacillati</taxon>
        <taxon>Actinomycetota</taxon>
        <taxon>Actinomycetes</taxon>
        <taxon>Micrococcales</taxon>
        <taxon>Microbacteriaceae</taxon>
        <taxon>Agromyces</taxon>
    </lineage>
</organism>
<sequence length="341" mass="37584">MTRQTSNPGRKPSTRHHVVPRFYLDGFSRRGQIGVVQLPGDPRFLQSVSDATVQNNFYTVAGHPDGPDVFERAMGRVEAEAATVLREVVDEDVWPLSGDDRETLATLITLQVLRGPTQRQQMRHTALAAARLLVDTTTPQGLQKLAAENGEQLSADDAARQLEELRAPGAIDVTVSGASHVGQIGYLLPRLIRYITGRPWMLIRFTRRGLITSDSPVSLVPDPSMPAHMRMGLMTARGFTFPLDRHTALMMSSPEPLISAGRHVDEVAAGAFDLARSGSTRDERAINLSTALGARERIYHHPDDDAFIPKVLPDPVDETLSADDIYNDFDEAWLADDSFNE</sequence>
<dbReference type="Pfam" id="PF14022">
    <property type="entry name" value="DUF4238"/>
    <property type="match status" value="1"/>
</dbReference>
<evidence type="ECO:0000313" key="1">
    <source>
        <dbReference type="EMBL" id="RXZ70267.1"/>
    </source>
</evidence>
<dbReference type="AlphaFoldDB" id="A0A4Q2KZ14"/>
<reference evidence="1 2" key="1">
    <citation type="submission" date="2019-01" db="EMBL/GenBank/DDBJ databases">
        <title>Agromyces.</title>
        <authorList>
            <person name="Li J."/>
        </authorList>
    </citation>
    <scope>NUCLEOTIDE SEQUENCE [LARGE SCALE GENOMIC DNA]</scope>
    <source>
        <strain evidence="1 2">DSM 15934</strain>
    </source>
</reference>
<dbReference type="RefSeq" id="WP_129520807.1">
    <property type="nucleotide sequence ID" value="NZ_SDPN01000016.1"/>
</dbReference>
<gene>
    <name evidence="1" type="ORF">ESP51_10250</name>
</gene>
<proteinExistence type="predicted"/>
<dbReference type="InterPro" id="IPR025332">
    <property type="entry name" value="DUF4238"/>
</dbReference>
<dbReference type="OrthoDB" id="580988at2"/>
<comment type="caution">
    <text evidence="1">The sequence shown here is derived from an EMBL/GenBank/DDBJ whole genome shotgun (WGS) entry which is preliminary data.</text>
</comment>
<dbReference type="Proteomes" id="UP000293865">
    <property type="component" value="Unassembled WGS sequence"/>
</dbReference>
<dbReference type="EMBL" id="SDPN01000016">
    <property type="protein sequence ID" value="RXZ70267.1"/>
    <property type="molecule type" value="Genomic_DNA"/>
</dbReference>
<evidence type="ECO:0000313" key="2">
    <source>
        <dbReference type="Proteomes" id="UP000293865"/>
    </source>
</evidence>